<feature type="non-terminal residue" evidence="1">
    <location>
        <position position="1"/>
    </location>
</feature>
<feature type="non-terminal residue" evidence="1">
    <location>
        <position position="73"/>
    </location>
</feature>
<dbReference type="EMBL" id="KQ235606">
    <property type="protein sequence ID" value="KMZ96441.1"/>
    <property type="molecule type" value="Genomic_DNA"/>
</dbReference>
<organism evidence="1 2">
    <name type="scientific">Plasmodium vivax North Korean</name>
    <dbReference type="NCBI Taxonomy" id="1035514"/>
    <lineage>
        <taxon>Eukaryota</taxon>
        <taxon>Sar</taxon>
        <taxon>Alveolata</taxon>
        <taxon>Apicomplexa</taxon>
        <taxon>Aconoidasida</taxon>
        <taxon>Haemosporida</taxon>
        <taxon>Plasmodiidae</taxon>
        <taxon>Plasmodium</taxon>
        <taxon>Plasmodium (Plasmodium)</taxon>
    </lineage>
</organism>
<name>A0A0J9TMS9_PLAVI</name>
<proteinExistence type="predicted"/>
<evidence type="ECO:0000313" key="2">
    <source>
        <dbReference type="Proteomes" id="UP000053239"/>
    </source>
</evidence>
<dbReference type="Proteomes" id="UP000053239">
    <property type="component" value="Unassembled WGS sequence"/>
</dbReference>
<dbReference type="AlphaFoldDB" id="A0A0J9TMS9"/>
<sequence>LEIQKNIWRQWVAKKHKLMEMYSEKEWFMHLLKCVEEEPNELETENSNENVSLINLEELEKQKLYQQLYKKKQ</sequence>
<protein>
    <submittedName>
        <fullName evidence="1">Uncharacterized protein</fullName>
    </submittedName>
</protein>
<gene>
    <name evidence="1" type="ORF">PVNG_06319</name>
</gene>
<evidence type="ECO:0000313" key="1">
    <source>
        <dbReference type="EMBL" id="KMZ96441.1"/>
    </source>
</evidence>
<accession>A0A0J9TMS9</accession>
<reference evidence="1 2" key="1">
    <citation type="submission" date="2011-09" db="EMBL/GenBank/DDBJ databases">
        <title>The Genome Sequence of Plasmodium vivax North Korean.</title>
        <authorList>
            <consortium name="The Broad Institute Genome Sequencing Platform"/>
            <consortium name="The Broad Institute Genome Sequencing Center for Infectious Disease"/>
            <person name="Neafsey D."/>
            <person name="Carlton J."/>
            <person name="Barnwell J."/>
            <person name="Collins W."/>
            <person name="Escalante A."/>
            <person name="Mullikin J."/>
            <person name="Saul A."/>
            <person name="Guigo R."/>
            <person name="Camara F."/>
            <person name="Young S.K."/>
            <person name="Zeng Q."/>
            <person name="Gargeya S."/>
            <person name="Fitzgerald M."/>
            <person name="Haas B."/>
            <person name="Abouelleil A."/>
            <person name="Alvarado L."/>
            <person name="Arachchi H.M."/>
            <person name="Berlin A."/>
            <person name="Brown A."/>
            <person name="Chapman S.B."/>
            <person name="Chen Z."/>
            <person name="Dunbar C."/>
            <person name="Freedman E."/>
            <person name="Gearin G."/>
            <person name="Gellesch M."/>
            <person name="Goldberg J."/>
            <person name="Griggs A."/>
            <person name="Gujja S."/>
            <person name="Heiman D."/>
            <person name="Howarth C."/>
            <person name="Larson L."/>
            <person name="Lui A."/>
            <person name="MacDonald P.J.P."/>
            <person name="Montmayeur A."/>
            <person name="Murphy C."/>
            <person name="Neiman D."/>
            <person name="Pearson M."/>
            <person name="Priest M."/>
            <person name="Roberts A."/>
            <person name="Saif S."/>
            <person name="Shea T."/>
            <person name="Shenoy N."/>
            <person name="Sisk P."/>
            <person name="Stolte C."/>
            <person name="Sykes S."/>
            <person name="Wortman J."/>
            <person name="Nusbaum C."/>
            <person name="Birren B."/>
        </authorList>
    </citation>
    <scope>NUCLEOTIDE SEQUENCE [LARGE SCALE GENOMIC DNA]</scope>
    <source>
        <strain evidence="1 2">North Korean</strain>
    </source>
</reference>